<name>A0A1R3J8F1_COCAP</name>
<keyword evidence="5" id="KW-1185">Reference proteome</keyword>
<dbReference type="Proteomes" id="UP000188268">
    <property type="component" value="Unassembled WGS sequence"/>
</dbReference>
<evidence type="ECO:0000259" key="3">
    <source>
        <dbReference type="PROSITE" id="PS51387"/>
    </source>
</evidence>
<dbReference type="OMA" id="WICATSS"/>
<dbReference type="GO" id="GO:0004031">
    <property type="term" value="F:aldehyde oxidase activity"/>
    <property type="evidence" value="ECO:0007669"/>
    <property type="project" value="TreeGrafter"/>
</dbReference>
<proteinExistence type="predicted"/>
<dbReference type="InterPro" id="IPR016167">
    <property type="entry name" value="FAD-bd_PCMH_sub1"/>
</dbReference>
<dbReference type="OrthoDB" id="8300278at2759"/>
<feature type="domain" description="FAD-binding PCMH-type" evidence="3">
    <location>
        <begin position="152"/>
        <end position="347"/>
    </location>
</feature>
<dbReference type="InterPro" id="IPR002346">
    <property type="entry name" value="Mopterin_DH_FAD-bd"/>
</dbReference>
<dbReference type="Gene3D" id="3.30.465.10">
    <property type="match status" value="1"/>
</dbReference>
<protein>
    <submittedName>
        <fullName evidence="4">Molybdopterin dehydrogenase, FAD-binding protein</fullName>
    </submittedName>
</protein>
<dbReference type="Gramene" id="OMO91076">
    <property type="protein sequence ID" value="OMO91076"/>
    <property type="gene ID" value="CCACVL1_07220"/>
</dbReference>
<feature type="region of interest" description="Disordered" evidence="2">
    <location>
        <begin position="439"/>
        <end position="458"/>
    </location>
</feature>
<feature type="non-terminal residue" evidence="4">
    <location>
        <position position="458"/>
    </location>
</feature>
<dbReference type="SUPFAM" id="SSF56176">
    <property type="entry name" value="FAD-binding/transporter-associated domain-like"/>
    <property type="match status" value="1"/>
</dbReference>
<dbReference type="InterPro" id="IPR036318">
    <property type="entry name" value="FAD-bd_PCMH-like_sf"/>
</dbReference>
<comment type="cofactor">
    <cofactor evidence="1">
        <name>FAD</name>
        <dbReference type="ChEBI" id="CHEBI:57692"/>
    </cofactor>
</comment>
<dbReference type="InterPro" id="IPR036884">
    <property type="entry name" value="2Fe-2S-bd_dom_sf"/>
</dbReference>
<evidence type="ECO:0000256" key="1">
    <source>
        <dbReference type="ARBA" id="ARBA00001974"/>
    </source>
</evidence>
<dbReference type="InterPro" id="IPR016166">
    <property type="entry name" value="FAD-bd_PCMH"/>
</dbReference>
<organism evidence="4 5">
    <name type="scientific">Corchorus capsularis</name>
    <name type="common">Jute</name>
    <dbReference type="NCBI Taxonomy" id="210143"/>
    <lineage>
        <taxon>Eukaryota</taxon>
        <taxon>Viridiplantae</taxon>
        <taxon>Streptophyta</taxon>
        <taxon>Embryophyta</taxon>
        <taxon>Tracheophyta</taxon>
        <taxon>Spermatophyta</taxon>
        <taxon>Magnoliopsida</taxon>
        <taxon>eudicotyledons</taxon>
        <taxon>Gunneridae</taxon>
        <taxon>Pentapetalae</taxon>
        <taxon>rosids</taxon>
        <taxon>malvids</taxon>
        <taxon>Malvales</taxon>
        <taxon>Malvaceae</taxon>
        <taxon>Grewioideae</taxon>
        <taxon>Apeibeae</taxon>
        <taxon>Corchorus</taxon>
    </lineage>
</organism>
<dbReference type="InterPro" id="IPR016208">
    <property type="entry name" value="Ald_Oxase/xanthine_DH-like"/>
</dbReference>
<dbReference type="PROSITE" id="PS51387">
    <property type="entry name" value="FAD_PCMH"/>
    <property type="match status" value="1"/>
</dbReference>
<accession>A0A1R3J8F1</accession>
<dbReference type="PANTHER" id="PTHR11908:SF141">
    <property type="entry name" value="INDOLE-3-ACETALDEHYDE OXIDASE-LIKE"/>
    <property type="match status" value="1"/>
</dbReference>
<dbReference type="GO" id="GO:0005506">
    <property type="term" value="F:iron ion binding"/>
    <property type="evidence" value="ECO:0007669"/>
    <property type="project" value="InterPro"/>
</dbReference>
<evidence type="ECO:0000313" key="4">
    <source>
        <dbReference type="EMBL" id="OMO91076.1"/>
    </source>
</evidence>
<dbReference type="Pfam" id="PF00941">
    <property type="entry name" value="FAD_binding_5"/>
    <property type="match status" value="1"/>
</dbReference>
<dbReference type="STRING" id="210143.A0A1R3J8F1"/>
<dbReference type="Gene3D" id="1.10.150.120">
    <property type="entry name" value="[2Fe-2S]-binding domain"/>
    <property type="match status" value="1"/>
</dbReference>
<dbReference type="PANTHER" id="PTHR11908">
    <property type="entry name" value="XANTHINE DEHYDROGENASE"/>
    <property type="match status" value="1"/>
</dbReference>
<dbReference type="GO" id="GO:0071949">
    <property type="term" value="F:FAD binding"/>
    <property type="evidence" value="ECO:0007669"/>
    <property type="project" value="InterPro"/>
</dbReference>
<reference evidence="4 5" key="1">
    <citation type="submission" date="2013-09" db="EMBL/GenBank/DDBJ databases">
        <title>Corchorus capsularis genome sequencing.</title>
        <authorList>
            <person name="Alam M."/>
            <person name="Haque M.S."/>
            <person name="Islam M.S."/>
            <person name="Emdad E.M."/>
            <person name="Islam M.M."/>
            <person name="Ahmed B."/>
            <person name="Halim A."/>
            <person name="Hossen Q.M.M."/>
            <person name="Hossain M.Z."/>
            <person name="Ahmed R."/>
            <person name="Khan M.M."/>
            <person name="Islam R."/>
            <person name="Rashid M.M."/>
            <person name="Khan S.A."/>
            <person name="Rahman M.S."/>
            <person name="Alam M."/>
        </authorList>
    </citation>
    <scope>NUCLEOTIDE SEQUENCE [LARGE SCALE GENOMIC DNA]</scope>
    <source>
        <strain evidence="5">cv. CVL-1</strain>
        <tissue evidence="4">Whole seedling</tissue>
    </source>
</reference>
<dbReference type="EMBL" id="AWWV01008364">
    <property type="protein sequence ID" value="OMO91076.1"/>
    <property type="molecule type" value="Genomic_DNA"/>
</dbReference>
<evidence type="ECO:0000256" key="2">
    <source>
        <dbReference type="SAM" id="MobiDB-lite"/>
    </source>
</evidence>
<dbReference type="Gene3D" id="3.30.43.10">
    <property type="entry name" value="Uridine Diphospho-n-acetylenolpyruvylglucosamine Reductase, domain 2"/>
    <property type="match status" value="1"/>
</dbReference>
<gene>
    <name evidence="4" type="ORF">CCACVL1_07220</name>
</gene>
<dbReference type="SUPFAM" id="SSF47741">
    <property type="entry name" value="CO dehydrogenase ISP C-domain like"/>
    <property type="match status" value="1"/>
</dbReference>
<evidence type="ECO:0000313" key="5">
    <source>
        <dbReference type="Proteomes" id="UP000188268"/>
    </source>
</evidence>
<dbReference type="InterPro" id="IPR016169">
    <property type="entry name" value="FAD-bd_PCMH_sub2"/>
</dbReference>
<sequence>MGVQSQLLRELETARMVSILFRKDLLVSMLPNVAFVLPECVSLFSALVNAEKDTNRPQPRPGFSKLTVGEAEKAISGNLCRCTGYRPIADVCKSFATDVDMEDLGFNSFWRKGETDQVKLSKLPLYNPNNNNASSRFPEFLNKENKRGANLMSCQGHQWYSPASLEQLQRLLMQDQNGANYNDQTSVKIIVGNTGMGYYKELEHYIDKYIDLRYIPELSIIRKDQTGVEIGAAVTIAKAIEALKEENEVGFQFHQESKTVFRKIAAHLEKIASRFVRNSGSVGGNLMMAQRKHFPSDIATILLPVGTIMNLMTGQKLEKLPLEEFLERPPLDYKSVLLSIKIPCWESRQDISSENDTNLLYETYRAAPRPLGNALPYLNAAFLAEFLSPLIYSPAEISGDCVNGIMLKDSKIEPNSDQSGEIQLPTLLTSGKQVIQSSKEYHPVGEPVTKAGATLQAS</sequence>
<dbReference type="AlphaFoldDB" id="A0A1R3J8F1"/>
<comment type="caution">
    <text evidence="4">The sequence shown here is derived from an EMBL/GenBank/DDBJ whole genome shotgun (WGS) entry which is preliminary data.</text>
</comment>